<organism evidence="2 3">
    <name type="scientific">Campylobacter showae RM3277</name>
    <dbReference type="NCBI Taxonomy" id="553219"/>
    <lineage>
        <taxon>Bacteria</taxon>
        <taxon>Pseudomonadati</taxon>
        <taxon>Campylobacterota</taxon>
        <taxon>Epsilonproteobacteria</taxon>
        <taxon>Campylobacterales</taxon>
        <taxon>Campylobacteraceae</taxon>
        <taxon>Campylobacter</taxon>
    </lineage>
</organism>
<protein>
    <submittedName>
        <fullName evidence="2">Uncharacterized protein</fullName>
    </submittedName>
</protein>
<evidence type="ECO:0000313" key="2">
    <source>
        <dbReference type="EMBL" id="EET80386.1"/>
    </source>
</evidence>
<keyword evidence="1" id="KW-0472">Membrane</keyword>
<keyword evidence="1" id="KW-1133">Transmembrane helix</keyword>
<dbReference type="AlphaFoldDB" id="C6REL0"/>
<dbReference type="Proteomes" id="UP000003107">
    <property type="component" value="Unassembled WGS sequence"/>
</dbReference>
<reference evidence="2 3" key="1">
    <citation type="submission" date="2009-07" db="EMBL/GenBank/DDBJ databases">
        <authorList>
            <person name="Madupu R."/>
            <person name="Sebastian Y."/>
            <person name="Durkin A.S."/>
            <person name="Torralba M."/>
            <person name="Methe B."/>
            <person name="Sutton G.G."/>
            <person name="Strausberg R.L."/>
            <person name="Nelson K.E."/>
        </authorList>
    </citation>
    <scope>NUCLEOTIDE SEQUENCE [LARGE SCALE GENOMIC DNA]</scope>
    <source>
        <strain evidence="2 3">RM3277</strain>
    </source>
</reference>
<name>C6REL0_9BACT</name>
<feature type="transmembrane region" description="Helical" evidence="1">
    <location>
        <begin position="39"/>
        <end position="62"/>
    </location>
</feature>
<comment type="caution">
    <text evidence="2">The sequence shown here is derived from an EMBL/GenBank/DDBJ whole genome shotgun (WGS) entry which is preliminary data.</text>
</comment>
<dbReference type="EMBL" id="ACVQ01000013">
    <property type="protein sequence ID" value="EET80386.1"/>
    <property type="molecule type" value="Genomic_DNA"/>
</dbReference>
<evidence type="ECO:0000313" key="3">
    <source>
        <dbReference type="Proteomes" id="UP000003107"/>
    </source>
</evidence>
<proteinExistence type="predicted"/>
<sequence length="83" mass="9741">MLNLRKFRCDKVESLHFCSVKFGFKIGYLSYAKFVNLRLIYITFDQIYLPGLLLVVFAWLVASKFSFKFCSKIYPSGRLPSKK</sequence>
<keyword evidence="3" id="KW-1185">Reference proteome</keyword>
<evidence type="ECO:0000256" key="1">
    <source>
        <dbReference type="SAM" id="Phobius"/>
    </source>
</evidence>
<accession>C6REL0</accession>
<keyword evidence="1" id="KW-0812">Transmembrane</keyword>
<gene>
    <name evidence="2" type="ORF">CAMSH0001_2102</name>
</gene>